<dbReference type="Proteomes" id="UP001189429">
    <property type="component" value="Unassembled WGS sequence"/>
</dbReference>
<reference evidence="1" key="1">
    <citation type="submission" date="2023-10" db="EMBL/GenBank/DDBJ databases">
        <authorList>
            <person name="Chen Y."/>
            <person name="Shah S."/>
            <person name="Dougan E. K."/>
            <person name="Thang M."/>
            <person name="Chan C."/>
        </authorList>
    </citation>
    <scope>NUCLEOTIDE SEQUENCE [LARGE SCALE GENOMIC DNA]</scope>
</reference>
<accession>A0ABN9V882</accession>
<organism evidence="1 2">
    <name type="scientific">Prorocentrum cordatum</name>
    <dbReference type="NCBI Taxonomy" id="2364126"/>
    <lineage>
        <taxon>Eukaryota</taxon>
        <taxon>Sar</taxon>
        <taxon>Alveolata</taxon>
        <taxon>Dinophyceae</taxon>
        <taxon>Prorocentrales</taxon>
        <taxon>Prorocentraceae</taxon>
        <taxon>Prorocentrum</taxon>
    </lineage>
</organism>
<feature type="non-terminal residue" evidence="1">
    <location>
        <position position="1"/>
    </location>
</feature>
<keyword evidence="2" id="KW-1185">Reference proteome</keyword>
<proteinExistence type="predicted"/>
<gene>
    <name evidence="1" type="ORF">PCOR1329_LOCUS55608</name>
</gene>
<evidence type="ECO:0000313" key="2">
    <source>
        <dbReference type="Proteomes" id="UP001189429"/>
    </source>
</evidence>
<feature type="non-terminal residue" evidence="1">
    <location>
        <position position="185"/>
    </location>
</feature>
<sequence>RVKPYKDLVSWPDLSTAPVDVAELVGEAERECLSGWRRTMLKGESSASDLSAASVPQRPCVDPILGNGPRAYAGFVGELLQGGMISVRVVGKGTLRLVFDARVANEGFAAPPKTTPPTAAARAALESGHPAVLAQGDIQRAFYHMLVPKGMEELFTLATISNRLLNANQLDGLPIPSDCFLQPMV</sequence>
<dbReference type="EMBL" id="CAUYUJ010016825">
    <property type="protein sequence ID" value="CAK0869152.1"/>
    <property type="molecule type" value="Genomic_DNA"/>
</dbReference>
<protein>
    <submittedName>
        <fullName evidence="1">Uncharacterized protein</fullName>
    </submittedName>
</protein>
<name>A0ABN9V882_9DINO</name>
<evidence type="ECO:0000313" key="1">
    <source>
        <dbReference type="EMBL" id="CAK0869152.1"/>
    </source>
</evidence>
<comment type="caution">
    <text evidence="1">The sequence shown here is derived from an EMBL/GenBank/DDBJ whole genome shotgun (WGS) entry which is preliminary data.</text>
</comment>